<reference evidence="1 2" key="1">
    <citation type="submission" date="2020-03" db="EMBL/GenBank/DDBJ databases">
        <title>Propioniciclava sp. nov., isolated from Hydrophilus acuminatus.</title>
        <authorList>
            <person name="Hyun D.-W."/>
            <person name="Bae J.-W."/>
        </authorList>
    </citation>
    <scope>NUCLEOTIDE SEQUENCE [LARGE SCALE GENOMIC DNA]</scope>
    <source>
        <strain evidence="1 2">HDW11</strain>
    </source>
</reference>
<dbReference type="KEGG" id="prv:G7070_01285"/>
<evidence type="ECO:0000313" key="1">
    <source>
        <dbReference type="EMBL" id="QIK71167.1"/>
    </source>
</evidence>
<name>A0A6G7Y3H9_9ACTN</name>
<evidence type="ECO:0008006" key="3">
    <source>
        <dbReference type="Google" id="ProtNLM"/>
    </source>
</evidence>
<dbReference type="AlphaFoldDB" id="A0A6G7Y3H9"/>
<keyword evidence="2" id="KW-1185">Reference proteome</keyword>
<proteinExistence type="predicted"/>
<protein>
    <recommendedName>
        <fullName evidence="3">DUF4352 domain-containing protein</fullName>
    </recommendedName>
</protein>
<evidence type="ECO:0000313" key="2">
    <source>
        <dbReference type="Proteomes" id="UP000501058"/>
    </source>
</evidence>
<organism evidence="1 2">
    <name type="scientific">Propioniciclava coleopterorum</name>
    <dbReference type="NCBI Taxonomy" id="2714937"/>
    <lineage>
        <taxon>Bacteria</taxon>
        <taxon>Bacillati</taxon>
        <taxon>Actinomycetota</taxon>
        <taxon>Actinomycetes</taxon>
        <taxon>Propionibacteriales</taxon>
        <taxon>Propionibacteriaceae</taxon>
        <taxon>Propioniciclava</taxon>
    </lineage>
</organism>
<gene>
    <name evidence="1" type="ORF">G7070_01285</name>
</gene>
<dbReference type="Proteomes" id="UP000501058">
    <property type="component" value="Chromosome"/>
</dbReference>
<accession>A0A6G7Y3H9</accession>
<dbReference type="RefSeq" id="WP_166231308.1">
    <property type="nucleotide sequence ID" value="NZ_CP049865.1"/>
</dbReference>
<dbReference type="EMBL" id="CP049865">
    <property type="protein sequence ID" value="QIK71167.1"/>
    <property type="molecule type" value="Genomic_DNA"/>
</dbReference>
<sequence>MRLTRDGVVTVLLVIAALFVGTLVADRVPDAQAVLDARYERHGAVGDPVQMRTGTVAVTGVRSAKQVSSFTDTATTRGIWVVLDVTWRPSTEPFILSGDAARIEAPDGRLFGGSSALITSCTPTQPGVTFACSFAFEMDPTALAGSRALFPAVKELEDPDDIAVIDLGIDPDEAARLAAATGSIRVPVTTVKEP</sequence>